<dbReference type="RefSeq" id="WP_379141531.1">
    <property type="nucleotide sequence ID" value="NZ_JBHUEN010000020.1"/>
</dbReference>
<evidence type="ECO:0000313" key="4">
    <source>
        <dbReference type="Proteomes" id="UP001597213"/>
    </source>
</evidence>
<name>A0ABW4R675_9RHOB</name>
<feature type="domain" description="Malonyl-CoA decarboxylase C-terminal" evidence="1">
    <location>
        <begin position="178"/>
        <end position="415"/>
    </location>
</feature>
<organism evidence="3 4">
    <name type="scientific">Paracoccus pacificus</name>
    <dbReference type="NCBI Taxonomy" id="1463598"/>
    <lineage>
        <taxon>Bacteria</taxon>
        <taxon>Pseudomonadati</taxon>
        <taxon>Pseudomonadota</taxon>
        <taxon>Alphaproteobacteria</taxon>
        <taxon>Rhodobacterales</taxon>
        <taxon>Paracoccaceae</taxon>
        <taxon>Paracoccus</taxon>
    </lineage>
</organism>
<dbReference type="InterPro" id="IPR035372">
    <property type="entry name" value="MCD_N"/>
</dbReference>
<dbReference type="Proteomes" id="UP001597213">
    <property type="component" value="Unassembled WGS sequence"/>
</dbReference>
<gene>
    <name evidence="3" type="ORF">ACFSCT_07550</name>
</gene>
<dbReference type="InterPro" id="IPR038917">
    <property type="entry name" value="Malonyl_CoA_deC"/>
</dbReference>
<dbReference type="Gene3D" id="3.40.630.150">
    <property type="entry name" value="Malonyl-CoA decarboxylase, catalytic domain"/>
    <property type="match status" value="1"/>
</dbReference>
<evidence type="ECO:0000313" key="3">
    <source>
        <dbReference type="EMBL" id="MFD1881566.1"/>
    </source>
</evidence>
<feature type="domain" description="Malonyl-CoA decarboxylase N-terminal" evidence="2">
    <location>
        <begin position="92"/>
        <end position="175"/>
    </location>
</feature>
<evidence type="ECO:0000259" key="1">
    <source>
        <dbReference type="Pfam" id="PF05292"/>
    </source>
</evidence>
<accession>A0ABW4R675</accession>
<keyword evidence="4" id="KW-1185">Reference proteome</keyword>
<sequence>MARPKLTFLNDLVQAIIGGDRRPRGGKAADEAATRDALTRPASERLSAACSVLMGRIGDAAQVAVAEQALAAYGQLDRSEKQTFFTQLRDNFDADPTAIRTAFANWDADPTPANLVPLFAAVEPPRQTLLRRLNTAPGATLRLVNMRADLLAAIAEDRALAPLDADFAHLLSSWFNRGFLRIERIDWSTPADILEKIMRYESVHPMKGWEDLRRRLAPADRRFYAFFHPATGNEPLIFVEVALTRETPAEVAPILNAPVPVQAEDADTAVFYSINNTLQGLKGVSFGNFLIKQVVSELAAELPALKTFVTLSPAPGFANWLAANKDKRAAALSEQLKQVAWQSDPAEIDRLKPEVEALAAAYFTAAKDRTGAPRDPVARFHLGNGAAAWRVNWPADLSETAMKRAHGVMINYLYEPGAIEAQHEAFVRDGTIATGAPLKDVLARQ</sequence>
<dbReference type="InterPro" id="IPR007956">
    <property type="entry name" value="Malonyl_CoA_deC_C"/>
</dbReference>
<dbReference type="PANTHER" id="PTHR28641:SF1">
    <property type="entry name" value="MALONYL-COA DECARBOXYLASE, MITOCHONDRIAL"/>
    <property type="match status" value="1"/>
</dbReference>
<reference evidence="4" key="1">
    <citation type="journal article" date="2019" name="Int. J. Syst. Evol. Microbiol.">
        <title>The Global Catalogue of Microorganisms (GCM) 10K type strain sequencing project: providing services to taxonomists for standard genome sequencing and annotation.</title>
        <authorList>
            <consortium name="The Broad Institute Genomics Platform"/>
            <consortium name="The Broad Institute Genome Sequencing Center for Infectious Disease"/>
            <person name="Wu L."/>
            <person name="Ma J."/>
        </authorList>
    </citation>
    <scope>NUCLEOTIDE SEQUENCE [LARGE SCALE GENOMIC DNA]</scope>
    <source>
        <strain evidence="4">CCUG 56029</strain>
    </source>
</reference>
<proteinExistence type="predicted"/>
<dbReference type="InterPro" id="IPR038351">
    <property type="entry name" value="MCD_N_sf"/>
</dbReference>
<dbReference type="Pfam" id="PF05292">
    <property type="entry name" value="MCD"/>
    <property type="match status" value="1"/>
</dbReference>
<dbReference type="Pfam" id="PF17408">
    <property type="entry name" value="MCD_N"/>
    <property type="match status" value="1"/>
</dbReference>
<dbReference type="Gene3D" id="1.20.140.90">
    <property type="entry name" value="Malonyl-CoA decarboxylase, oligemerization domain"/>
    <property type="match status" value="1"/>
</dbReference>
<evidence type="ECO:0000259" key="2">
    <source>
        <dbReference type="Pfam" id="PF17408"/>
    </source>
</evidence>
<protein>
    <submittedName>
        <fullName evidence="3">Malonyl-CoA decarboxylase domain-containing protein</fullName>
    </submittedName>
</protein>
<dbReference type="EMBL" id="JBHUEN010000020">
    <property type="protein sequence ID" value="MFD1881566.1"/>
    <property type="molecule type" value="Genomic_DNA"/>
</dbReference>
<dbReference type="PANTHER" id="PTHR28641">
    <property type="match status" value="1"/>
</dbReference>
<comment type="caution">
    <text evidence="3">The sequence shown here is derived from an EMBL/GenBank/DDBJ whole genome shotgun (WGS) entry which is preliminary data.</text>
</comment>
<dbReference type="InterPro" id="IPR042303">
    <property type="entry name" value="Malonyl_CoA_deC_C_sf"/>
</dbReference>